<dbReference type="InParanoid" id="M0D9S7"/>
<reference evidence="1 2" key="1">
    <citation type="journal article" date="2014" name="PLoS Genet.">
        <title>Phylogenetically driven sequencing of extremely halophilic archaea reveals strategies for static and dynamic osmo-response.</title>
        <authorList>
            <person name="Becker E.A."/>
            <person name="Seitzer P.M."/>
            <person name="Tritt A."/>
            <person name="Larsen D."/>
            <person name="Krusor M."/>
            <person name="Yao A.I."/>
            <person name="Wu D."/>
            <person name="Madern D."/>
            <person name="Eisen J.A."/>
            <person name="Darling A.E."/>
            <person name="Facciotti M.T."/>
        </authorList>
    </citation>
    <scope>NUCLEOTIDE SEQUENCE [LARGE SCALE GENOMIC DNA]</scope>
    <source>
        <strain evidence="1 2">JCM 14848</strain>
    </source>
</reference>
<accession>M0D9S7</accession>
<evidence type="ECO:0000313" key="1">
    <source>
        <dbReference type="EMBL" id="ELZ30909.1"/>
    </source>
</evidence>
<organism evidence="1 2">
    <name type="scientific">Halogeometricum pallidum JCM 14848</name>
    <dbReference type="NCBI Taxonomy" id="1227487"/>
    <lineage>
        <taxon>Archaea</taxon>
        <taxon>Methanobacteriati</taxon>
        <taxon>Methanobacteriota</taxon>
        <taxon>Stenosarchaea group</taxon>
        <taxon>Halobacteria</taxon>
        <taxon>Halobacteriales</taxon>
        <taxon>Haloferacaceae</taxon>
        <taxon>Halogeometricum</taxon>
    </lineage>
</organism>
<comment type="caution">
    <text evidence="1">The sequence shown here is derived from an EMBL/GenBank/DDBJ whole genome shotgun (WGS) entry which is preliminary data.</text>
</comment>
<evidence type="ECO:0008006" key="3">
    <source>
        <dbReference type="Google" id="ProtNLM"/>
    </source>
</evidence>
<dbReference type="Pfam" id="PF24442">
    <property type="entry name" value="DUF7561"/>
    <property type="match status" value="1"/>
</dbReference>
<dbReference type="eggNOG" id="arCOG06446">
    <property type="taxonomic scope" value="Archaea"/>
</dbReference>
<dbReference type="Proteomes" id="UP000011513">
    <property type="component" value="Unassembled WGS sequence"/>
</dbReference>
<proteinExistence type="predicted"/>
<protein>
    <recommendedName>
        <fullName evidence="3">Small CPxCG-related zinc finger protein</fullName>
    </recommendedName>
</protein>
<gene>
    <name evidence="1" type="ORF">C474_10621</name>
</gene>
<sequence length="116" mass="12838">MYVDCRRSDKKLGVDRTDCPRTRLIGLRRSDPPPLGDRALLPVEVVLRPVTKEPCDGCGQPVRIGGGIGDFWSFSTESTQGITLEFDDGGEFFLCYDCIDRLPDDRAATSEDVKAL</sequence>
<dbReference type="PATRIC" id="fig|1227487.5.peg.2145"/>
<dbReference type="InterPro" id="IPR055983">
    <property type="entry name" value="DUF7561"/>
</dbReference>
<dbReference type="EMBL" id="AOIV01000024">
    <property type="protein sequence ID" value="ELZ30909.1"/>
    <property type="molecule type" value="Genomic_DNA"/>
</dbReference>
<name>M0D9S7_HALPD</name>
<evidence type="ECO:0000313" key="2">
    <source>
        <dbReference type="Proteomes" id="UP000011513"/>
    </source>
</evidence>
<keyword evidence="2" id="KW-1185">Reference proteome</keyword>
<dbReference type="AlphaFoldDB" id="M0D9S7"/>